<feature type="transmembrane region" description="Helical" evidence="2">
    <location>
        <begin position="42"/>
        <end position="63"/>
    </location>
</feature>
<protein>
    <submittedName>
        <fullName evidence="3">Uncharacterized protein</fullName>
    </submittedName>
</protein>
<organism evidence="3 4">
    <name type="scientific">Eiseniibacteriota bacterium</name>
    <dbReference type="NCBI Taxonomy" id="2212470"/>
    <lineage>
        <taxon>Bacteria</taxon>
        <taxon>Candidatus Eiseniibacteriota</taxon>
    </lineage>
</organism>
<evidence type="ECO:0000256" key="1">
    <source>
        <dbReference type="SAM" id="MobiDB-lite"/>
    </source>
</evidence>
<keyword evidence="2" id="KW-0812">Transmembrane</keyword>
<reference evidence="3" key="2">
    <citation type="journal article" date="2021" name="Microbiome">
        <title>Successional dynamics and alternative stable states in a saline activated sludge microbial community over 9 years.</title>
        <authorList>
            <person name="Wang Y."/>
            <person name="Ye J."/>
            <person name="Ju F."/>
            <person name="Liu L."/>
            <person name="Boyd J.A."/>
            <person name="Deng Y."/>
            <person name="Parks D.H."/>
            <person name="Jiang X."/>
            <person name="Yin X."/>
            <person name="Woodcroft B.J."/>
            <person name="Tyson G.W."/>
            <person name="Hugenholtz P."/>
            <person name="Polz M.F."/>
            <person name="Zhang T."/>
        </authorList>
    </citation>
    <scope>NUCLEOTIDE SEQUENCE</scope>
    <source>
        <strain evidence="3">HKST-UBA01</strain>
    </source>
</reference>
<feature type="transmembrane region" description="Helical" evidence="2">
    <location>
        <begin position="83"/>
        <end position="105"/>
    </location>
</feature>
<evidence type="ECO:0000313" key="3">
    <source>
        <dbReference type="EMBL" id="MCA9730420.1"/>
    </source>
</evidence>
<sequence>MSAMSEPDDARSSAEQLGEAARAAPEDDVDRRARLRGHHMRWGWWSLAVFLTLGLVLEALHGFKLGFYLDVHNQTRRHMWTLAHAHGTLLGLVHIAFAASLRAPAREGGVSLTLSSRCLTAAGVLLPGGFLLGGAWFFAGDPGPGILLVPIGGLCLLIAVYGAAVRFGR</sequence>
<dbReference type="EMBL" id="JAGQHR010001192">
    <property type="protein sequence ID" value="MCA9730420.1"/>
    <property type="molecule type" value="Genomic_DNA"/>
</dbReference>
<reference evidence="3" key="1">
    <citation type="submission" date="2020-04" db="EMBL/GenBank/DDBJ databases">
        <authorList>
            <person name="Zhang T."/>
        </authorList>
    </citation>
    <scope>NUCLEOTIDE SEQUENCE</scope>
    <source>
        <strain evidence="3">HKST-UBA01</strain>
    </source>
</reference>
<comment type="caution">
    <text evidence="3">The sequence shown here is derived from an EMBL/GenBank/DDBJ whole genome shotgun (WGS) entry which is preliminary data.</text>
</comment>
<dbReference type="AlphaFoldDB" id="A0A956RRX9"/>
<feature type="transmembrane region" description="Helical" evidence="2">
    <location>
        <begin position="145"/>
        <end position="164"/>
    </location>
</feature>
<evidence type="ECO:0000256" key="2">
    <source>
        <dbReference type="SAM" id="Phobius"/>
    </source>
</evidence>
<dbReference type="Proteomes" id="UP000697710">
    <property type="component" value="Unassembled WGS sequence"/>
</dbReference>
<keyword evidence="2" id="KW-0472">Membrane</keyword>
<gene>
    <name evidence="3" type="ORF">KC729_22255</name>
</gene>
<feature type="transmembrane region" description="Helical" evidence="2">
    <location>
        <begin position="117"/>
        <end position="139"/>
    </location>
</feature>
<keyword evidence="2" id="KW-1133">Transmembrane helix</keyword>
<feature type="region of interest" description="Disordered" evidence="1">
    <location>
        <begin position="1"/>
        <end position="25"/>
    </location>
</feature>
<accession>A0A956RRX9</accession>
<proteinExistence type="predicted"/>
<name>A0A956RRX9_UNCEI</name>
<evidence type="ECO:0000313" key="4">
    <source>
        <dbReference type="Proteomes" id="UP000697710"/>
    </source>
</evidence>